<feature type="domain" description="Reverse transcriptase" evidence="4">
    <location>
        <begin position="216"/>
        <end position="497"/>
    </location>
</feature>
<keyword evidence="3" id="KW-1133">Transmembrane helix</keyword>
<keyword evidence="6" id="KW-1185">Reference proteome</keyword>
<dbReference type="SUPFAM" id="SSF56672">
    <property type="entry name" value="DNA/RNA polymerases"/>
    <property type="match status" value="1"/>
</dbReference>
<sequence>MSQPVEMYPNPVTRQPINSSHNDGSFGPVFIVLAVIFVISVVACVLGRLCNRRHHRVKEAHHHRPKPSKHNPSLGPKEWESRQQNFNMRDHGDIEFGFDKRNPSAKVVNNGGGKIKPVDRHTGGYRPESHARLDFESIFSVNSDEQPLDIPCSPLQRNLVHDAVERLNARISASEVHRVVLSMSPYKAPGMDGFQAFFYQKFWGSVDPLVTELVSGIFNKGEILVSLGHSFLCLIPKIENPELISQFRPIALCNVLFKIVTKTVVLRLKNYMSDLISPNQSSFIPGRSIHDNILVLQELAHSLGKSHSKISHMIIKLDLEKAYDRINWSFLRQTLEFFKFPSKVVSLIMSCVESAQSSILWNGEPLDPIQSKCGLRQGDPLSPYLFVLCMERLSYMIDEAVQSTEWEPISVGKRGPKLSHMFFADDIILTAKNTPRSPLVIKSILDLFCKASGLRINLAKSKVFFAPKTLVDIKRDTSEIVNIGPTNRIGRYLGVNILQFRNSSENFRNLVEKVQNRLSNWKAKNLNLAARATRPLYNRLLPLFPLTSCILVGSPP</sequence>
<proteinExistence type="predicted"/>
<dbReference type="InterPro" id="IPR043502">
    <property type="entry name" value="DNA/RNA_pol_sf"/>
</dbReference>
<reference evidence="5" key="1">
    <citation type="submission" date="2019-10" db="EMBL/GenBank/DDBJ databases">
        <authorList>
            <person name="Zhang R."/>
            <person name="Pan Y."/>
            <person name="Wang J."/>
            <person name="Ma R."/>
            <person name="Yu S."/>
        </authorList>
    </citation>
    <scope>NUCLEOTIDE SEQUENCE</scope>
    <source>
        <strain evidence="5">LA-IB0</strain>
        <tissue evidence="5">Leaf</tissue>
    </source>
</reference>
<dbReference type="EMBL" id="WHWC01000005">
    <property type="protein sequence ID" value="KAG8383176.1"/>
    <property type="molecule type" value="Genomic_DNA"/>
</dbReference>
<dbReference type="Proteomes" id="UP000826271">
    <property type="component" value="Unassembled WGS sequence"/>
</dbReference>
<comment type="caution">
    <text evidence="5">The sequence shown here is derived from an EMBL/GenBank/DDBJ whole genome shotgun (WGS) entry which is preliminary data.</text>
</comment>
<dbReference type="PANTHER" id="PTHR19446">
    <property type="entry name" value="REVERSE TRANSCRIPTASES"/>
    <property type="match status" value="1"/>
</dbReference>
<protein>
    <recommendedName>
        <fullName evidence="4">Reverse transcriptase domain-containing protein</fullName>
    </recommendedName>
</protein>
<name>A0AAV6XRH0_9LAMI</name>
<organism evidence="5 6">
    <name type="scientific">Buddleja alternifolia</name>
    <dbReference type="NCBI Taxonomy" id="168488"/>
    <lineage>
        <taxon>Eukaryota</taxon>
        <taxon>Viridiplantae</taxon>
        <taxon>Streptophyta</taxon>
        <taxon>Embryophyta</taxon>
        <taxon>Tracheophyta</taxon>
        <taxon>Spermatophyta</taxon>
        <taxon>Magnoliopsida</taxon>
        <taxon>eudicotyledons</taxon>
        <taxon>Gunneridae</taxon>
        <taxon>Pentapetalae</taxon>
        <taxon>asterids</taxon>
        <taxon>lamiids</taxon>
        <taxon>Lamiales</taxon>
        <taxon>Scrophulariaceae</taxon>
        <taxon>Buddlejeae</taxon>
        <taxon>Buddleja</taxon>
    </lineage>
</organism>
<evidence type="ECO:0000313" key="6">
    <source>
        <dbReference type="Proteomes" id="UP000826271"/>
    </source>
</evidence>
<keyword evidence="3" id="KW-0812">Transmembrane</keyword>
<evidence type="ECO:0000313" key="5">
    <source>
        <dbReference type="EMBL" id="KAG8383176.1"/>
    </source>
</evidence>
<accession>A0AAV6XRH0</accession>
<feature type="coiled-coil region" evidence="1">
    <location>
        <begin position="504"/>
        <end position="531"/>
    </location>
</feature>
<evidence type="ECO:0000259" key="4">
    <source>
        <dbReference type="PROSITE" id="PS50878"/>
    </source>
</evidence>
<gene>
    <name evidence="5" type="ORF">BUALT_Bualt05G0157400</name>
</gene>
<feature type="region of interest" description="Disordered" evidence="2">
    <location>
        <begin position="56"/>
        <end position="79"/>
    </location>
</feature>
<evidence type="ECO:0000256" key="3">
    <source>
        <dbReference type="SAM" id="Phobius"/>
    </source>
</evidence>
<dbReference type="CDD" id="cd01650">
    <property type="entry name" value="RT_nLTR_like"/>
    <property type="match status" value="1"/>
</dbReference>
<evidence type="ECO:0000256" key="1">
    <source>
        <dbReference type="SAM" id="Coils"/>
    </source>
</evidence>
<dbReference type="AlphaFoldDB" id="A0AAV6XRH0"/>
<dbReference type="InterPro" id="IPR000477">
    <property type="entry name" value="RT_dom"/>
</dbReference>
<keyword evidence="3" id="KW-0472">Membrane</keyword>
<dbReference type="Pfam" id="PF00078">
    <property type="entry name" value="RVT_1"/>
    <property type="match status" value="1"/>
</dbReference>
<evidence type="ECO:0000256" key="2">
    <source>
        <dbReference type="SAM" id="MobiDB-lite"/>
    </source>
</evidence>
<feature type="compositionally biased region" description="Basic residues" evidence="2">
    <location>
        <begin position="56"/>
        <end position="69"/>
    </location>
</feature>
<dbReference type="PROSITE" id="PS50878">
    <property type="entry name" value="RT_POL"/>
    <property type="match status" value="1"/>
</dbReference>
<feature type="transmembrane region" description="Helical" evidence="3">
    <location>
        <begin position="26"/>
        <end position="46"/>
    </location>
</feature>
<keyword evidence="1" id="KW-0175">Coiled coil</keyword>